<gene>
    <name evidence="6" type="ORF">OO017_15990</name>
</gene>
<dbReference type="EMBL" id="JAPFQO010000011">
    <property type="protein sequence ID" value="MCX2741461.1"/>
    <property type="molecule type" value="Genomic_DNA"/>
</dbReference>
<dbReference type="InterPro" id="IPR027417">
    <property type="entry name" value="P-loop_NTPase"/>
</dbReference>
<dbReference type="PANTHER" id="PTHR43788:SF8">
    <property type="entry name" value="DNA-BINDING PROTEIN SMUBP-2"/>
    <property type="match status" value="1"/>
</dbReference>
<evidence type="ECO:0000256" key="4">
    <source>
        <dbReference type="ARBA" id="ARBA00022840"/>
    </source>
</evidence>
<dbReference type="PANTHER" id="PTHR43788">
    <property type="entry name" value="DNA2/NAM7 HELICASE FAMILY MEMBER"/>
    <property type="match status" value="1"/>
</dbReference>
<name>A0ABT3RI12_9BACT</name>
<keyword evidence="7" id="KW-1185">Reference proteome</keyword>
<dbReference type="RefSeq" id="WP_266053678.1">
    <property type="nucleotide sequence ID" value="NZ_JAPFQO010000011.1"/>
</dbReference>
<sequence length="569" mass="63546">MAVIPRPIHAEFLKREIEELKDEIRQYFLSGINDLYKADKLHVGLFQGVSEKNGSIIIKFKKGKAPRIKQPYFAFTLPTEISNPKTWNNRAYVEVREKAQIGSDVLPIYFFKNDSPDYTLVGLADADISFVNTLAKDTIIILGAKEPPLQYLYNLQQIVEETNLPARVSSVLDMDFTKHSWSPRVMREQDNILGFILDHLSVEDELILQGPPGTGKTYLMAQFCASLLSTGSSVLVTSLTNRALVELAEKPALEALRTESKIAKTNLSSDEKRKLKGVMSAEEIMPVKGHLTLATYYKMSGKAVDVDNESIFDYVIVEEASQSFLATIAAAKLLGRKVLLVGDPQQLPPIVKQKGLDKLHPNIVSVVKGLEAYAYNSTAKAIRKVESYRLPQRAVDYTGTFYEGTLESVSSSSLPISLKSSYQQLFNPDGGPSVHFMNIAPGGNTPYEAINLIQQIILELHENEPQLEIAVLSPFVTTAKKLQESIYNKIEDSSKITIETIDRIQGLTSDVTLYLIPYNNFDFCFNLNRFNVATSRARLCTLIVTDLNFKRMNPASGLVGEYWNRLVTG</sequence>
<comment type="caution">
    <text evidence="6">The sequence shown here is derived from an EMBL/GenBank/DDBJ whole genome shotgun (WGS) entry which is preliminary data.</text>
</comment>
<evidence type="ECO:0000313" key="7">
    <source>
        <dbReference type="Proteomes" id="UP001207228"/>
    </source>
</evidence>
<evidence type="ECO:0000313" key="6">
    <source>
        <dbReference type="EMBL" id="MCX2741461.1"/>
    </source>
</evidence>
<keyword evidence="2" id="KW-0378">Hydrolase</keyword>
<accession>A0ABT3RI12</accession>
<evidence type="ECO:0000256" key="2">
    <source>
        <dbReference type="ARBA" id="ARBA00022801"/>
    </source>
</evidence>
<protein>
    <submittedName>
        <fullName evidence="6">AAA domain-containing protein</fullName>
    </submittedName>
</protein>
<keyword evidence="1" id="KW-0547">Nucleotide-binding</keyword>
<dbReference type="Pfam" id="PF13087">
    <property type="entry name" value="AAA_12"/>
    <property type="match status" value="1"/>
</dbReference>
<dbReference type="InterPro" id="IPR050534">
    <property type="entry name" value="Coronavir_polyprotein_1ab"/>
</dbReference>
<dbReference type="Gene3D" id="3.40.50.300">
    <property type="entry name" value="P-loop containing nucleotide triphosphate hydrolases"/>
    <property type="match status" value="2"/>
</dbReference>
<proteinExistence type="predicted"/>
<organism evidence="6 7">
    <name type="scientific">Pontibacter anaerobius</name>
    <dbReference type="NCBI Taxonomy" id="2993940"/>
    <lineage>
        <taxon>Bacteria</taxon>
        <taxon>Pseudomonadati</taxon>
        <taxon>Bacteroidota</taxon>
        <taxon>Cytophagia</taxon>
        <taxon>Cytophagales</taxon>
        <taxon>Hymenobacteraceae</taxon>
        <taxon>Pontibacter</taxon>
    </lineage>
</organism>
<dbReference type="InterPro" id="IPR041679">
    <property type="entry name" value="DNA2/NAM7-like_C"/>
</dbReference>
<evidence type="ECO:0000256" key="1">
    <source>
        <dbReference type="ARBA" id="ARBA00022741"/>
    </source>
</evidence>
<evidence type="ECO:0000256" key="3">
    <source>
        <dbReference type="ARBA" id="ARBA00022806"/>
    </source>
</evidence>
<evidence type="ECO:0000259" key="5">
    <source>
        <dbReference type="Pfam" id="PF13087"/>
    </source>
</evidence>
<keyword evidence="4" id="KW-0067">ATP-binding</keyword>
<reference evidence="6 7" key="1">
    <citation type="submission" date="2022-11" db="EMBL/GenBank/DDBJ databases">
        <title>The characterization of three novel Bacteroidetes species and genomic analysis of their roles in tidal elemental geochemical cycles.</title>
        <authorList>
            <person name="Ma K.-J."/>
        </authorList>
    </citation>
    <scope>NUCLEOTIDE SEQUENCE [LARGE SCALE GENOMIC DNA]</scope>
    <source>
        <strain evidence="6 7">M82</strain>
    </source>
</reference>
<keyword evidence="3" id="KW-0347">Helicase</keyword>
<feature type="domain" description="DNA2/NAM7 helicase-like C-terminal" evidence="5">
    <location>
        <begin position="448"/>
        <end position="546"/>
    </location>
</feature>
<dbReference type="Pfam" id="PF13604">
    <property type="entry name" value="AAA_30"/>
    <property type="match status" value="1"/>
</dbReference>
<dbReference type="Proteomes" id="UP001207228">
    <property type="component" value="Unassembled WGS sequence"/>
</dbReference>
<dbReference type="SUPFAM" id="SSF52540">
    <property type="entry name" value="P-loop containing nucleoside triphosphate hydrolases"/>
    <property type="match status" value="1"/>
</dbReference>